<dbReference type="SUPFAM" id="SSF102645">
    <property type="entry name" value="CoaB-like"/>
    <property type="match status" value="1"/>
</dbReference>
<sequence>MSDAPHRRAKILITSGPTRQYLDPVRYLTNASSGRMGAALAAAVLQRGHDAVIVSGPVTVDYPPGAHVIDVLTTDEMLHAAGELFPECDGAIGAAAPCDYKPLQVSDQKLSKTGQPLVLELIETPDVIAVLGQSKRSDQWVVGFALETDDRHFRATVKQQKKCCDLMVSNGPEAIDAADNNVELLDRDGSIIETISGSKQHVADRLIHQIHHRLILPCP</sequence>
<feature type="domain" description="DNA/pantothenate metabolism flavoprotein C-terminal" evidence="1">
    <location>
        <begin position="9"/>
        <end position="211"/>
    </location>
</feature>
<name>A0A5C5YIU9_9BACT</name>
<dbReference type="GO" id="GO:0015937">
    <property type="term" value="P:coenzyme A biosynthetic process"/>
    <property type="evidence" value="ECO:0007669"/>
    <property type="project" value="UniProtKB-ARBA"/>
</dbReference>
<dbReference type="AlphaFoldDB" id="A0A5C5YIU9"/>
<organism evidence="2 3">
    <name type="scientific">Allorhodopirellula solitaria</name>
    <dbReference type="NCBI Taxonomy" id="2527987"/>
    <lineage>
        <taxon>Bacteria</taxon>
        <taxon>Pseudomonadati</taxon>
        <taxon>Planctomycetota</taxon>
        <taxon>Planctomycetia</taxon>
        <taxon>Pirellulales</taxon>
        <taxon>Pirellulaceae</taxon>
        <taxon>Allorhodopirellula</taxon>
    </lineage>
</organism>
<comment type="caution">
    <text evidence="2">The sequence shown here is derived from an EMBL/GenBank/DDBJ whole genome shotgun (WGS) entry which is preliminary data.</text>
</comment>
<accession>A0A5C5YIU9</accession>
<evidence type="ECO:0000313" key="2">
    <source>
        <dbReference type="EMBL" id="TWT74798.1"/>
    </source>
</evidence>
<evidence type="ECO:0000259" key="1">
    <source>
        <dbReference type="Pfam" id="PF04127"/>
    </source>
</evidence>
<dbReference type="InterPro" id="IPR035929">
    <property type="entry name" value="CoaB-like_sf"/>
</dbReference>
<evidence type="ECO:0000313" key="3">
    <source>
        <dbReference type="Proteomes" id="UP000318053"/>
    </source>
</evidence>
<proteinExistence type="predicted"/>
<reference evidence="2 3" key="1">
    <citation type="submission" date="2019-02" db="EMBL/GenBank/DDBJ databases">
        <title>Deep-cultivation of Planctomycetes and their phenomic and genomic characterization uncovers novel biology.</title>
        <authorList>
            <person name="Wiegand S."/>
            <person name="Jogler M."/>
            <person name="Boedeker C."/>
            <person name="Pinto D."/>
            <person name="Vollmers J."/>
            <person name="Rivas-Marin E."/>
            <person name="Kohn T."/>
            <person name="Peeters S.H."/>
            <person name="Heuer A."/>
            <person name="Rast P."/>
            <person name="Oberbeckmann S."/>
            <person name="Bunk B."/>
            <person name="Jeske O."/>
            <person name="Meyerdierks A."/>
            <person name="Storesund J.E."/>
            <person name="Kallscheuer N."/>
            <person name="Luecker S."/>
            <person name="Lage O.M."/>
            <person name="Pohl T."/>
            <person name="Merkel B.J."/>
            <person name="Hornburger P."/>
            <person name="Mueller R.-W."/>
            <person name="Bruemmer F."/>
            <person name="Labrenz M."/>
            <person name="Spormann A.M."/>
            <person name="Op Den Camp H."/>
            <person name="Overmann J."/>
            <person name="Amann R."/>
            <person name="Jetten M.S.M."/>
            <person name="Mascher T."/>
            <person name="Medema M.H."/>
            <person name="Devos D.P."/>
            <person name="Kaster A.-K."/>
            <person name="Ovreas L."/>
            <person name="Rohde M."/>
            <person name="Galperin M.Y."/>
            <person name="Jogler C."/>
        </authorList>
    </citation>
    <scope>NUCLEOTIDE SEQUENCE [LARGE SCALE GENOMIC DNA]</scope>
    <source>
        <strain evidence="2 3">CA85</strain>
    </source>
</reference>
<dbReference type="EMBL" id="SJPK01000001">
    <property type="protein sequence ID" value="TWT74798.1"/>
    <property type="molecule type" value="Genomic_DNA"/>
</dbReference>
<keyword evidence="3" id="KW-1185">Reference proteome</keyword>
<protein>
    <submittedName>
        <fullName evidence="2">Coenzyme A biosynthesis bifunctional protein CoaBC</fullName>
    </submittedName>
</protein>
<dbReference type="GO" id="GO:0003824">
    <property type="term" value="F:catalytic activity"/>
    <property type="evidence" value="ECO:0007669"/>
    <property type="project" value="UniProtKB-ARBA"/>
</dbReference>
<dbReference type="InterPro" id="IPR007085">
    <property type="entry name" value="DNA/pantothenate-metab_flavo_C"/>
</dbReference>
<dbReference type="Pfam" id="PF04127">
    <property type="entry name" value="DFP"/>
    <property type="match status" value="1"/>
</dbReference>
<dbReference type="Gene3D" id="3.40.50.10300">
    <property type="entry name" value="CoaB-like"/>
    <property type="match status" value="1"/>
</dbReference>
<dbReference type="Proteomes" id="UP000318053">
    <property type="component" value="Unassembled WGS sequence"/>
</dbReference>
<gene>
    <name evidence="2" type="primary">coaBC_1</name>
    <name evidence="2" type="ORF">CA85_00830</name>
</gene>